<dbReference type="EMBL" id="CP009888">
    <property type="protein sequence ID" value="AIY65449.1"/>
    <property type="molecule type" value="Genomic_DNA"/>
</dbReference>
<accession>A0A0A7EFR1</accession>
<dbReference type="KEGG" id="pseo:OM33_10030"/>
<gene>
    <name evidence="1" type="ORF">OM33_10030</name>
</gene>
<dbReference type="STRING" id="1348114.OM33_10030"/>
<protein>
    <submittedName>
        <fullName evidence="1">Uncharacterized protein</fullName>
    </submittedName>
</protein>
<sequence>MVNSLKKICITKLKYSDFIVSKNVLVHHKGITAAVKMMPIDTCEGVRFLVNGELVNSLGNVKLKIENLSKIKD</sequence>
<dbReference type="Proteomes" id="UP000030341">
    <property type="component" value="Chromosome 1"/>
</dbReference>
<name>A0A0A7EFR1_9GAMM</name>
<keyword evidence="2" id="KW-1185">Reference proteome</keyword>
<proteinExistence type="predicted"/>
<dbReference type="HOGENOM" id="CLU_2702089_0_0_6"/>
<organism evidence="1 2">
    <name type="scientific">Pseudoalteromonas piratica</name>
    <dbReference type="NCBI Taxonomy" id="1348114"/>
    <lineage>
        <taxon>Bacteria</taxon>
        <taxon>Pseudomonadati</taxon>
        <taxon>Pseudomonadota</taxon>
        <taxon>Gammaproteobacteria</taxon>
        <taxon>Alteromonadales</taxon>
        <taxon>Pseudoalteromonadaceae</taxon>
        <taxon>Pseudoalteromonas</taxon>
    </lineage>
</organism>
<dbReference type="AlphaFoldDB" id="A0A0A7EFR1"/>
<reference evidence="1 2" key="1">
    <citation type="submission" date="2014-11" db="EMBL/GenBank/DDBJ databases">
        <title>Complete Genome Sequence of Pseudoalteromonas sp. Strain OCN003 Isolated from Kaneohe Bay, Oahu, Hawaii.</title>
        <authorList>
            <person name="Beurmann S."/>
            <person name="Videau P."/>
            <person name="Ushijima B."/>
            <person name="Smith A.M."/>
            <person name="Aeby G.S."/>
            <person name="Callahan S.M."/>
            <person name="Belcaid M."/>
        </authorList>
    </citation>
    <scope>NUCLEOTIDE SEQUENCE [LARGE SCALE GENOMIC DNA]</scope>
    <source>
        <strain evidence="1 2">OCN003</strain>
    </source>
</reference>
<evidence type="ECO:0000313" key="1">
    <source>
        <dbReference type="EMBL" id="AIY65449.1"/>
    </source>
</evidence>
<evidence type="ECO:0000313" key="2">
    <source>
        <dbReference type="Proteomes" id="UP000030341"/>
    </source>
</evidence>